<feature type="compositionally biased region" description="Acidic residues" evidence="1">
    <location>
        <begin position="47"/>
        <end position="59"/>
    </location>
</feature>
<dbReference type="Proteomes" id="UP000467841">
    <property type="component" value="Unassembled WGS sequence"/>
</dbReference>
<reference evidence="2" key="1">
    <citation type="submission" date="2020-01" db="EMBL/GenBank/DDBJ databases">
        <authorList>
            <person name="Mishra B."/>
        </authorList>
    </citation>
    <scope>NUCLEOTIDE SEQUENCE [LARGE SCALE GENOMIC DNA]</scope>
</reference>
<accession>A0A6D2HR08</accession>
<proteinExistence type="predicted"/>
<comment type="caution">
    <text evidence="2">The sequence shown here is derived from an EMBL/GenBank/DDBJ whole genome shotgun (WGS) entry which is preliminary data.</text>
</comment>
<feature type="compositionally biased region" description="Polar residues" evidence="1">
    <location>
        <begin position="14"/>
        <end position="29"/>
    </location>
</feature>
<evidence type="ECO:0008006" key="4">
    <source>
        <dbReference type="Google" id="ProtNLM"/>
    </source>
</evidence>
<keyword evidence="3" id="KW-1185">Reference proteome</keyword>
<dbReference type="OrthoDB" id="1076851at2759"/>
<gene>
    <name evidence="2" type="ORF">MERR_LOCUS3081</name>
</gene>
<dbReference type="AlphaFoldDB" id="A0A6D2HR08"/>
<dbReference type="EMBL" id="CACVBM020000210">
    <property type="protein sequence ID" value="CAA7015846.1"/>
    <property type="molecule type" value="Genomic_DNA"/>
</dbReference>
<dbReference type="InterPro" id="IPR006525">
    <property type="entry name" value="Cystatin-related_pln"/>
</dbReference>
<dbReference type="NCBIfam" id="TIGR01638">
    <property type="entry name" value="Atha_cystat_rel"/>
    <property type="match status" value="1"/>
</dbReference>
<dbReference type="PANTHER" id="PTHR31228:SF3">
    <property type="entry name" value="CYSTATIN-LIKE PROTEIN"/>
    <property type="match status" value="1"/>
</dbReference>
<dbReference type="PANTHER" id="PTHR31228">
    <property type="entry name" value="CYSTATIN/MONELLIN SUPERFAMILY PROTEIN"/>
    <property type="match status" value="1"/>
</dbReference>
<evidence type="ECO:0000313" key="2">
    <source>
        <dbReference type="EMBL" id="CAA7015846.1"/>
    </source>
</evidence>
<protein>
    <recommendedName>
        <fullName evidence="4">Cystatin domain-containing protein</fullName>
    </recommendedName>
</protein>
<sequence>MAALNPSETKDGSSSEPQLTEAMETSTGDDSCFSRKRKAEATNAEDHPEESEGEGEDSSDSGWDKDSFEDLVFDPSDYRMHTSDSDEELYQQVLNLQKASIETKGFFEPSQDFPRHVWSGIVCVPDGDIEKEIKEGITGREFMGSMASECVAKYNKRNQGKSLIFDHFLRANFNPGSTTRYYITFAARESDSPDAPLVEYQAKAARCAGKTYPILCRPAPPKKVEGDESGTGQVANMMEEIN</sequence>
<evidence type="ECO:0000313" key="3">
    <source>
        <dbReference type="Proteomes" id="UP000467841"/>
    </source>
</evidence>
<organism evidence="2 3">
    <name type="scientific">Microthlaspi erraticum</name>
    <dbReference type="NCBI Taxonomy" id="1685480"/>
    <lineage>
        <taxon>Eukaryota</taxon>
        <taxon>Viridiplantae</taxon>
        <taxon>Streptophyta</taxon>
        <taxon>Embryophyta</taxon>
        <taxon>Tracheophyta</taxon>
        <taxon>Spermatophyta</taxon>
        <taxon>Magnoliopsida</taxon>
        <taxon>eudicotyledons</taxon>
        <taxon>Gunneridae</taxon>
        <taxon>Pentapetalae</taxon>
        <taxon>rosids</taxon>
        <taxon>malvids</taxon>
        <taxon>Brassicales</taxon>
        <taxon>Brassicaceae</taxon>
        <taxon>Coluteocarpeae</taxon>
        <taxon>Microthlaspi</taxon>
    </lineage>
</organism>
<name>A0A6D2HR08_9BRAS</name>
<feature type="region of interest" description="Disordered" evidence="1">
    <location>
        <begin position="1"/>
        <end position="67"/>
    </location>
</feature>
<evidence type="ECO:0000256" key="1">
    <source>
        <dbReference type="SAM" id="MobiDB-lite"/>
    </source>
</evidence>